<evidence type="ECO:0000256" key="1">
    <source>
        <dbReference type="SAM" id="Phobius"/>
    </source>
</evidence>
<dbReference type="EMBL" id="CAUYUJ010014959">
    <property type="protein sequence ID" value="CAK0848217.1"/>
    <property type="molecule type" value="Genomic_DNA"/>
</dbReference>
<feature type="transmembrane region" description="Helical" evidence="1">
    <location>
        <begin position="122"/>
        <end position="143"/>
    </location>
</feature>
<gene>
    <name evidence="2" type="ORF">PCOR1329_LOCUS41212</name>
</gene>
<feature type="transmembrane region" description="Helical" evidence="1">
    <location>
        <begin position="91"/>
        <end position="110"/>
    </location>
</feature>
<keyword evidence="1" id="KW-0472">Membrane</keyword>
<organism evidence="2 3">
    <name type="scientific">Prorocentrum cordatum</name>
    <dbReference type="NCBI Taxonomy" id="2364126"/>
    <lineage>
        <taxon>Eukaryota</taxon>
        <taxon>Sar</taxon>
        <taxon>Alveolata</taxon>
        <taxon>Dinophyceae</taxon>
        <taxon>Prorocentrales</taxon>
        <taxon>Prorocentraceae</taxon>
        <taxon>Prorocentrum</taxon>
    </lineage>
</organism>
<feature type="transmembrane region" description="Helical" evidence="1">
    <location>
        <begin position="15"/>
        <end position="35"/>
    </location>
</feature>
<evidence type="ECO:0000313" key="2">
    <source>
        <dbReference type="EMBL" id="CAK0848217.1"/>
    </source>
</evidence>
<name>A0ABN9TR03_9DINO</name>
<feature type="transmembrane region" description="Helical" evidence="1">
    <location>
        <begin position="155"/>
        <end position="177"/>
    </location>
</feature>
<evidence type="ECO:0008006" key="4">
    <source>
        <dbReference type="Google" id="ProtNLM"/>
    </source>
</evidence>
<dbReference type="Proteomes" id="UP001189429">
    <property type="component" value="Unassembled WGS sequence"/>
</dbReference>
<feature type="transmembrane region" description="Helical" evidence="1">
    <location>
        <begin position="184"/>
        <end position="200"/>
    </location>
</feature>
<comment type="caution">
    <text evidence="2">The sequence shown here is derived from an EMBL/GenBank/DDBJ whole genome shotgun (WGS) entry which is preliminary data.</text>
</comment>
<keyword evidence="3" id="KW-1185">Reference proteome</keyword>
<accession>A0ABN9TR03</accession>
<evidence type="ECO:0000313" key="3">
    <source>
        <dbReference type="Proteomes" id="UP001189429"/>
    </source>
</evidence>
<sequence length="257" mass="26514">MTLAMLTPCNSEDTTVILIVTGLVGLVLTFGGYLIYHFAIGLFGFFVGFLAEAAVGSLWLGKSLFQVSHAGGSESELLQTLTSSDDSDSRVKMKVIVLACCLIWGMIAAVTFQKLSSTINKLLGYALGAALGVGTVALLIHAVNEPINEAAGPAYAGWESFATISLGVPTALVTGYLARNSIKYCIMLATAFGGAAIVVGTSMRALECADVELGAVSKPIGNALIVAGLATLGFAVQLKVQPKAVREHDGLPAANCA</sequence>
<keyword evidence="1" id="KW-0812">Transmembrane</keyword>
<feature type="transmembrane region" description="Helical" evidence="1">
    <location>
        <begin position="220"/>
        <end position="238"/>
    </location>
</feature>
<keyword evidence="1" id="KW-1133">Transmembrane helix</keyword>
<proteinExistence type="predicted"/>
<protein>
    <recommendedName>
        <fullName evidence="4">H(+)-exporting diphosphatase</fullName>
    </recommendedName>
</protein>
<feature type="transmembrane region" description="Helical" evidence="1">
    <location>
        <begin position="42"/>
        <end position="60"/>
    </location>
</feature>
<reference evidence="2" key="1">
    <citation type="submission" date="2023-10" db="EMBL/GenBank/DDBJ databases">
        <authorList>
            <person name="Chen Y."/>
            <person name="Shah S."/>
            <person name="Dougan E. K."/>
            <person name="Thang M."/>
            <person name="Chan C."/>
        </authorList>
    </citation>
    <scope>NUCLEOTIDE SEQUENCE [LARGE SCALE GENOMIC DNA]</scope>
</reference>